<dbReference type="InterPro" id="IPR011990">
    <property type="entry name" value="TPR-like_helical_dom_sf"/>
</dbReference>
<dbReference type="SUPFAM" id="SSF48452">
    <property type="entry name" value="TPR-like"/>
    <property type="match status" value="2"/>
</dbReference>
<feature type="domain" description="S1 motif" evidence="4">
    <location>
        <begin position="1301"/>
        <end position="1363"/>
    </location>
</feature>
<feature type="region of interest" description="Disordered" evidence="3">
    <location>
        <begin position="1424"/>
        <end position="1485"/>
    </location>
</feature>
<dbReference type="PANTHER" id="PTHR23270:SF10">
    <property type="entry name" value="PROTEIN RRP5 HOMOLOG"/>
    <property type="match status" value="1"/>
</dbReference>
<evidence type="ECO:0000313" key="6">
    <source>
        <dbReference type="Proteomes" id="UP000005237"/>
    </source>
</evidence>
<evidence type="ECO:0000256" key="2">
    <source>
        <dbReference type="ARBA" id="ARBA00022552"/>
    </source>
</evidence>
<dbReference type="Gene3D" id="1.25.40.10">
    <property type="entry name" value="Tetratricopeptide repeat domain"/>
    <property type="match status" value="2"/>
</dbReference>
<dbReference type="InterPro" id="IPR045209">
    <property type="entry name" value="Rrp5"/>
</dbReference>
<organism evidence="5 6">
    <name type="scientific">Caenorhabditis japonica</name>
    <dbReference type="NCBI Taxonomy" id="281687"/>
    <lineage>
        <taxon>Eukaryota</taxon>
        <taxon>Metazoa</taxon>
        <taxon>Ecdysozoa</taxon>
        <taxon>Nematoda</taxon>
        <taxon>Chromadorea</taxon>
        <taxon>Rhabditida</taxon>
        <taxon>Rhabditina</taxon>
        <taxon>Rhabditomorpha</taxon>
        <taxon>Rhabditoidea</taxon>
        <taxon>Rhabditidae</taxon>
        <taxon>Peloderinae</taxon>
        <taxon>Caenorhabditis</taxon>
    </lineage>
</organism>
<feature type="domain" description="S1 motif" evidence="4">
    <location>
        <begin position="70"/>
        <end position="148"/>
    </location>
</feature>
<evidence type="ECO:0000259" key="4">
    <source>
        <dbReference type="PROSITE" id="PS50126"/>
    </source>
</evidence>
<dbReference type="SMART" id="SM00316">
    <property type="entry name" value="S1"/>
    <property type="match status" value="10"/>
</dbReference>
<feature type="domain" description="S1 motif" evidence="4">
    <location>
        <begin position="1205"/>
        <end position="1279"/>
    </location>
</feature>
<comment type="subcellular location">
    <subcellularLocation>
        <location evidence="1">Nucleus</location>
        <location evidence="1">Nucleolus</location>
    </subcellularLocation>
</comment>
<name>A0A8R1E2G5_CAEJA</name>
<dbReference type="PROSITE" id="PS50126">
    <property type="entry name" value="S1"/>
    <property type="match status" value="7"/>
</dbReference>
<dbReference type="Proteomes" id="UP000005237">
    <property type="component" value="Unassembled WGS sequence"/>
</dbReference>
<feature type="region of interest" description="Disordered" evidence="3">
    <location>
        <begin position="1"/>
        <end position="47"/>
    </location>
</feature>
<reference evidence="5" key="2">
    <citation type="submission" date="2022-06" db="UniProtKB">
        <authorList>
            <consortium name="EnsemblMetazoa"/>
        </authorList>
    </citation>
    <scope>IDENTIFICATION</scope>
    <source>
        <strain evidence="5">DF5081</strain>
    </source>
</reference>
<dbReference type="GO" id="GO:0003723">
    <property type="term" value="F:RNA binding"/>
    <property type="evidence" value="ECO:0007669"/>
    <property type="project" value="TreeGrafter"/>
</dbReference>
<protein>
    <recommendedName>
        <fullName evidence="4">S1 motif domain-containing protein</fullName>
    </recommendedName>
</protein>
<dbReference type="InterPro" id="IPR003029">
    <property type="entry name" value="S1_domain"/>
</dbReference>
<evidence type="ECO:0000256" key="3">
    <source>
        <dbReference type="SAM" id="MobiDB-lite"/>
    </source>
</evidence>
<feature type="region of interest" description="Disordered" evidence="3">
    <location>
        <begin position="1394"/>
        <end position="1413"/>
    </location>
</feature>
<dbReference type="InterPro" id="IPR003107">
    <property type="entry name" value="HAT"/>
</dbReference>
<dbReference type="PANTHER" id="PTHR23270">
    <property type="entry name" value="PROGRAMMED CELL DEATH PROTEIN 11 PRE-RRNA PROCESSING PROTEIN RRP5"/>
    <property type="match status" value="1"/>
</dbReference>
<feature type="compositionally biased region" description="Basic and acidic residues" evidence="3">
    <location>
        <begin position="1471"/>
        <end position="1484"/>
    </location>
</feature>
<dbReference type="EnsemblMetazoa" id="CJA18343.1">
    <property type="protein sequence ID" value="CJA18343.1"/>
    <property type="gene ID" value="WBGene00137548"/>
</dbReference>
<reference evidence="6" key="1">
    <citation type="submission" date="2010-08" db="EMBL/GenBank/DDBJ databases">
        <authorList>
            <consortium name="Caenorhabditis japonica Sequencing Consortium"/>
            <person name="Wilson R.K."/>
        </authorList>
    </citation>
    <scope>NUCLEOTIDE SEQUENCE [LARGE SCALE GENOMIC DNA]</scope>
    <source>
        <strain evidence="6">DF5081</strain>
    </source>
</reference>
<proteinExistence type="predicted"/>
<accession>A0A8R1E2G5</accession>
<dbReference type="SUPFAM" id="SSF50249">
    <property type="entry name" value="Nucleic acid-binding proteins"/>
    <property type="match status" value="3"/>
</dbReference>
<evidence type="ECO:0000313" key="5">
    <source>
        <dbReference type="EnsemblMetazoa" id="CJA18343.1"/>
    </source>
</evidence>
<evidence type="ECO:0000256" key="1">
    <source>
        <dbReference type="ARBA" id="ARBA00004604"/>
    </source>
</evidence>
<feature type="domain" description="S1 motif" evidence="4">
    <location>
        <begin position="247"/>
        <end position="314"/>
    </location>
</feature>
<feature type="compositionally biased region" description="Acidic residues" evidence="3">
    <location>
        <begin position="1431"/>
        <end position="1470"/>
    </location>
</feature>
<feature type="compositionally biased region" description="Basic and acidic residues" evidence="3">
    <location>
        <begin position="20"/>
        <end position="34"/>
    </location>
</feature>
<dbReference type="InterPro" id="IPR012340">
    <property type="entry name" value="NA-bd_OB-fold"/>
</dbReference>
<sequence>MVKLEESTSETYFPRGGGRASDRPKKAFSDEPAAKKGIKRKATAEENEAKKLKEEASWIPKVEEDGFIEGLTGLGVVSEVFDNGVLLHTVASHSVRIDVSEISKKFTQLFNEEKIEVKDVFQIGQMVPFKVLNKKTKGEKGKVKATCNPARLNKHLSPNMLAAGLVIHASVTSLEEKGAILDVGLDQVTGFIETAQFPAGGLREGQPLVTRILSSTSRVVKVTSFVEQDNLNMASCEKLQLNHLMPGTIIECEPTGEVVPGGVHVGIGNGLKGILPRRNLPPRLRENPEKLGKAIRAIVMFCQQNSKVLVLSAHPDIVAVSRIEKRTSFEGISIGDKVTCTVIDVLATKGVVYLTLPPIDGKKSLVTAVSSRGLLEKPDAVASEYEIGTERLCRVTGYRYADRTIVVSTRKDILQQKITKYQDARCGDILDARVRHVAKSGIHFTVCTFVNAFAPMSQLSDKPLPLPKLKAKFKVGTEVKCRVWQICDERRNLIVSCREQLVALKGPSVNNVEELVVGSTLPCIIRKVFPTGVVLLTTFNNIAGVLRRESAVHLPGTPKVGDFVEANVEKIEENNRVVFVIKNSNNKAVGAAAAADGQNSEKKLIEKPKSGDANIGIGKIYKGSLKALKGEKASVTFTGDDKKEVFASVDDRLLSDLLDAPIGLTKRLLAESKEKIERIVPMGKVAAINRACVKRSVARFLKGVKVPKKFEELKEERVVIGVVSQIITNVGVFAELVGGSGLVGKVLERKSAKNASELFEVGQVIVAKVDSIDTTKRNFIIDPCTEMANGERMIEQYALPLLESIVEEVKWLAEHTKHPAPGTKVDAKVTKELDDLTLVEFEHNGKKIAGVVHKKEKSTEEAVPKKKKKAATKSLILVDINHSTSEVVLAAPSADSTRIVAIRRDYLCAISPEGLVYLPTRLHPNHLPITDEKLKIHSVVDLNTPKSVGDGVFVATRGGGDVDDVARTTLIAKTFIGDVKKIQKIPAAETGGVSSQKAISIKNFGIYEGIVIGQATVEKDQKKNGLFAEIRLPGDNLGRLHVSEFPLNLQNCEDPLAQFLKNNLHKKVIVRIIDFHKQGKGMKVAELTMIPAKIQAGKVRATDLSYKSNYTIGELVKCFGSATLTDNQEIRVEVNPLWTGTISRENLSDDLKVESAEDGIVDLTLKKGEMRNAKVLSVDKKKRSLNLSLLDTESSEVKAAQFETGSAVTGRIFFANKTLIRLKLSSGEQAVLTPTAISEKYESIDETMRKVLKVGQLVDVVCARLQVSPKRYFVVLKERFEKESKNEKRRLILDKSTISAGDQLDGIVESASKKSLFVELGPGISGRVAVDEENEEALEIGANSVVRVTVAKITKTEIVLKLDDILIRKWTVRADRKRKGDDAPTKLALLEEGDKAKETVETEDPGFDWSNKGFRNEDLAAVGKLTAKKDEEEEVDDEEEDDEEAGSDEEEAEDEEVSDEEEEDEASEPELIEKSEEEHSRLVRSEPNSALNWIEYMSLFIEKSDLEAARKTAEEALGIINPTESEELLKMWTAYLNMEVAYGDAATVQKVFERACRNANAYTIHKTLAKIYQKFDKNAEATQILEQMVKKFRANQIEVWTLLAEHFMAQKEQKAARDLLPRALKSAPKAQQHVQLISKFAQLEFKLGDSERGRTLLEGLVTAHPKKTDLWLVYADSALKHLGIEHARKVLERACNLGLSIHKMRPLYKKWLEIESKHGDAASVELVKSKAEKFLQTVADNVLEEEEDN</sequence>
<dbReference type="GO" id="GO:0032040">
    <property type="term" value="C:small-subunit processome"/>
    <property type="evidence" value="ECO:0007669"/>
    <property type="project" value="TreeGrafter"/>
</dbReference>
<feature type="domain" description="S1 motif" evidence="4">
    <location>
        <begin position="716"/>
        <end position="784"/>
    </location>
</feature>
<dbReference type="Gene3D" id="2.40.50.140">
    <property type="entry name" value="Nucleic acid-binding proteins"/>
    <property type="match status" value="3"/>
</dbReference>
<dbReference type="GO" id="GO:0006364">
    <property type="term" value="P:rRNA processing"/>
    <property type="evidence" value="ECO:0007669"/>
    <property type="project" value="UniProtKB-KW"/>
</dbReference>
<feature type="domain" description="S1 motif" evidence="4">
    <location>
        <begin position="1113"/>
        <end position="1190"/>
    </location>
</feature>
<keyword evidence="2" id="KW-0698">rRNA processing</keyword>
<dbReference type="SMART" id="SM00386">
    <property type="entry name" value="HAT"/>
    <property type="match status" value="7"/>
</dbReference>
<feature type="domain" description="S1 motif" evidence="4">
    <location>
        <begin position="427"/>
        <end position="498"/>
    </location>
</feature>
<keyword evidence="6" id="KW-1185">Reference proteome</keyword>